<dbReference type="SUPFAM" id="SSF50993">
    <property type="entry name" value="Peptidase/esterase 'gauge' domain"/>
    <property type="match status" value="1"/>
</dbReference>
<name>A0A7C9DVX1_OPUST</name>
<dbReference type="Pfam" id="PF02897">
    <property type="entry name" value="Peptidase_S9_N"/>
    <property type="match status" value="1"/>
</dbReference>
<dbReference type="InterPro" id="IPR051543">
    <property type="entry name" value="Serine_Peptidase_S9A"/>
</dbReference>
<feature type="domain" description="Peptidase S9A N-terminal" evidence="1">
    <location>
        <begin position="2"/>
        <end position="77"/>
    </location>
</feature>
<dbReference type="PANTHER" id="PTHR11757">
    <property type="entry name" value="PROTEASE FAMILY S9A OLIGOPEPTIDASE"/>
    <property type="match status" value="1"/>
</dbReference>
<sequence>MDTVVFTEDDPRYCVDITCTKDGNFISINSNSRTSSEVYVIDATNPLGGPRRVHRRIHDVQYFLEHHHGFFYVLTNRPLDRVGKLGNRKLCLGNCGVEDINSGDWQVILFFPQSHSEVG</sequence>
<accession>A0A7C9DVX1</accession>
<evidence type="ECO:0000259" key="1">
    <source>
        <dbReference type="Pfam" id="PF02897"/>
    </source>
</evidence>
<dbReference type="GO" id="GO:0004252">
    <property type="term" value="F:serine-type endopeptidase activity"/>
    <property type="evidence" value="ECO:0007669"/>
    <property type="project" value="InterPro"/>
</dbReference>
<proteinExistence type="predicted"/>
<reference evidence="2" key="2">
    <citation type="submission" date="2020-07" db="EMBL/GenBank/DDBJ databases">
        <authorList>
            <person name="Vera ALvarez R."/>
            <person name="Arias-Moreno D.M."/>
            <person name="Jimenez-Jacinto V."/>
            <person name="Jimenez-Bremont J.F."/>
            <person name="Swaminathan K."/>
            <person name="Moose S.P."/>
            <person name="Guerrero-Gonzalez M.L."/>
            <person name="Marino-Ramirez L."/>
            <person name="Landsman D."/>
            <person name="Rodriguez-Kessler M."/>
            <person name="Delgado-Sanchez P."/>
        </authorList>
    </citation>
    <scope>NUCLEOTIDE SEQUENCE</scope>
    <source>
        <tissue evidence="2">Cladode</tissue>
    </source>
</reference>
<dbReference type="InterPro" id="IPR023302">
    <property type="entry name" value="Pept_S9A_N"/>
</dbReference>
<reference evidence="2" key="1">
    <citation type="journal article" date="2013" name="J. Plant Res.">
        <title>Effect of fungi and light on seed germination of three Opuntia species from semiarid lands of central Mexico.</title>
        <authorList>
            <person name="Delgado-Sanchez P."/>
            <person name="Jimenez-Bremont J.F."/>
            <person name="Guerrero-Gonzalez Mde L."/>
            <person name="Flores J."/>
        </authorList>
    </citation>
    <scope>NUCLEOTIDE SEQUENCE</scope>
    <source>
        <tissue evidence="2">Cladode</tissue>
    </source>
</reference>
<dbReference type="EMBL" id="GISG01170475">
    <property type="protein sequence ID" value="MBA4651547.1"/>
    <property type="molecule type" value="Transcribed_RNA"/>
</dbReference>
<protein>
    <recommendedName>
        <fullName evidence="1">Peptidase S9A N-terminal domain-containing protein</fullName>
    </recommendedName>
</protein>
<dbReference type="PANTHER" id="PTHR11757:SF12">
    <property type="entry name" value="PROLYL ENDOPEPTIDASE"/>
    <property type="match status" value="1"/>
</dbReference>
<organism evidence="2">
    <name type="scientific">Opuntia streptacantha</name>
    <name type="common">Prickly pear cactus</name>
    <name type="synonym">Opuntia cardona</name>
    <dbReference type="NCBI Taxonomy" id="393608"/>
    <lineage>
        <taxon>Eukaryota</taxon>
        <taxon>Viridiplantae</taxon>
        <taxon>Streptophyta</taxon>
        <taxon>Embryophyta</taxon>
        <taxon>Tracheophyta</taxon>
        <taxon>Spermatophyta</taxon>
        <taxon>Magnoliopsida</taxon>
        <taxon>eudicotyledons</taxon>
        <taxon>Gunneridae</taxon>
        <taxon>Pentapetalae</taxon>
        <taxon>Caryophyllales</taxon>
        <taxon>Cactineae</taxon>
        <taxon>Cactaceae</taxon>
        <taxon>Opuntioideae</taxon>
        <taxon>Opuntia</taxon>
    </lineage>
</organism>
<dbReference type="AlphaFoldDB" id="A0A7C9DVX1"/>
<dbReference type="Gene3D" id="2.130.10.120">
    <property type="entry name" value="Prolyl oligopeptidase, N-terminal domain"/>
    <property type="match status" value="1"/>
</dbReference>
<dbReference type="GO" id="GO:0009507">
    <property type="term" value="C:chloroplast"/>
    <property type="evidence" value="ECO:0007669"/>
    <property type="project" value="TreeGrafter"/>
</dbReference>
<evidence type="ECO:0000313" key="2">
    <source>
        <dbReference type="EMBL" id="MBA4651547.1"/>
    </source>
</evidence>